<accession>A0A1Q6FAT6</accession>
<dbReference type="AlphaFoldDB" id="A0A1Q6FAT6"/>
<evidence type="ECO:0000313" key="2">
    <source>
        <dbReference type="Proteomes" id="UP000187417"/>
    </source>
</evidence>
<organism evidence="1 2">
    <name type="scientific">Alistipes putredinis</name>
    <dbReference type="NCBI Taxonomy" id="28117"/>
    <lineage>
        <taxon>Bacteria</taxon>
        <taxon>Pseudomonadati</taxon>
        <taxon>Bacteroidota</taxon>
        <taxon>Bacteroidia</taxon>
        <taxon>Bacteroidales</taxon>
        <taxon>Rikenellaceae</taxon>
        <taxon>Alistipes</taxon>
    </lineage>
</organism>
<proteinExistence type="predicted"/>
<dbReference type="STRING" id="28117.BHV66_03300"/>
<protein>
    <submittedName>
        <fullName evidence="1">Uncharacterized protein</fullName>
    </submittedName>
</protein>
<gene>
    <name evidence="1" type="ORF">BHV66_03300</name>
</gene>
<dbReference type="RefSeq" id="WP_278339059.1">
    <property type="nucleotide sequence ID" value="NZ_BAAFLA010000011.1"/>
</dbReference>
<name>A0A1Q6FAT6_9BACT</name>
<evidence type="ECO:0000313" key="1">
    <source>
        <dbReference type="EMBL" id="OKY95991.1"/>
    </source>
</evidence>
<reference evidence="1 2" key="1">
    <citation type="journal article" date="2016" name="Nat. Biotechnol.">
        <title>Measurement of bacterial replication rates in microbial communities.</title>
        <authorList>
            <person name="Brown C.T."/>
            <person name="Olm M.R."/>
            <person name="Thomas B.C."/>
            <person name="Banfield J.F."/>
        </authorList>
    </citation>
    <scope>NUCLEOTIDE SEQUENCE [LARGE SCALE GENOMIC DNA]</scope>
    <source>
        <strain evidence="1">CAG:67_53_122</strain>
    </source>
</reference>
<dbReference type="EMBL" id="MNQH01000003">
    <property type="protein sequence ID" value="OKY95991.1"/>
    <property type="molecule type" value="Genomic_DNA"/>
</dbReference>
<comment type="caution">
    <text evidence="1">The sequence shown here is derived from an EMBL/GenBank/DDBJ whole genome shotgun (WGS) entry which is preliminary data.</text>
</comment>
<dbReference type="Proteomes" id="UP000187417">
    <property type="component" value="Unassembled WGS sequence"/>
</dbReference>
<sequence>MKFDVKIDCMALFNECMDQTLIDYRNRTTETGQSIAATHTLDRSLLDTFYVNLHSVSKALRTALRKQVCEVLFIPDLLQYRMYLDPGIPPESIAVEVKDALKYGMLCWWYGGRDIPLFQLYRSLYETTVERLRDQIRSTHTERPYRIL</sequence>